<evidence type="ECO:0000256" key="9">
    <source>
        <dbReference type="ARBA" id="ARBA00023186"/>
    </source>
</evidence>
<evidence type="ECO:0000256" key="7">
    <source>
        <dbReference type="ARBA" id="ARBA00022764"/>
    </source>
</evidence>
<evidence type="ECO:0000256" key="6">
    <source>
        <dbReference type="ARBA" id="ARBA00022729"/>
    </source>
</evidence>
<dbReference type="Gene3D" id="2.50.20.10">
    <property type="entry name" value="Lipoprotein localisation LolA/LolB/LppX"/>
    <property type="match status" value="1"/>
</dbReference>
<gene>
    <name evidence="10 11" type="primary">lolA</name>
    <name evidence="11" type="ORF">GCM10025759_16550</name>
</gene>
<evidence type="ECO:0000256" key="5">
    <source>
        <dbReference type="ARBA" id="ARBA00022448"/>
    </source>
</evidence>
<dbReference type="RefSeq" id="WP_158986210.1">
    <property type="nucleotide sequence ID" value="NZ_BAABKY010000002.1"/>
</dbReference>
<evidence type="ECO:0000256" key="4">
    <source>
        <dbReference type="ARBA" id="ARBA00014035"/>
    </source>
</evidence>
<keyword evidence="5 10" id="KW-0813">Transport</keyword>
<evidence type="ECO:0000256" key="8">
    <source>
        <dbReference type="ARBA" id="ARBA00022927"/>
    </source>
</evidence>
<dbReference type="InterPro" id="IPR029046">
    <property type="entry name" value="LolA/LolB/LppX"/>
</dbReference>
<evidence type="ECO:0000313" key="12">
    <source>
        <dbReference type="Proteomes" id="UP001501083"/>
    </source>
</evidence>
<keyword evidence="9 10" id="KW-0143">Chaperone</keyword>
<evidence type="ECO:0000256" key="3">
    <source>
        <dbReference type="ARBA" id="ARBA00011245"/>
    </source>
</evidence>
<dbReference type="Proteomes" id="UP001501083">
    <property type="component" value="Unassembled WGS sequence"/>
</dbReference>
<keyword evidence="12" id="KW-1185">Reference proteome</keyword>
<dbReference type="NCBIfam" id="TIGR00547">
    <property type="entry name" value="lolA"/>
    <property type="match status" value="1"/>
</dbReference>
<dbReference type="PANTHER" id="PTHR35869:SF1">
    <property type="entry name" value="OUTER-MEMBRANE LIPOPROTEIN CARRIER PROTEIN"/>
    <property type="match status" value="1"/>
</dbReference>
<dbReference type="PANTHER" id="PTHR35869">
    <property type="entry name" value="OUTER-MEMBRANE LIPOPROTEIN CARRIER PROTEIN"/>
    <property type="match status" value="1"/>
</dbReference>
<comment type="subunit">
    <text evidence="3 10">Monomer.</text>
</comment>
<dbReference type="InterPro" id="IPR018323">
    <property type="entry name" value="OM_lipoprot_carrier_LolA_Pbac"/>
</dbReference>
<organism evidence="11 12">
    <name type="scientific">Lysobacter panacisoli</name>
    <dbReference type="NCBI Taxonomy" id="1255263"/>
    <lineage>
        <taxon>Bacteria</taxon>
        <taxon>Pseudomonadati</taxon>
        <taxon>Pseudomonadota</taxon>
        <taxon>Gammaproteobacteria</taxon>
        <taxon>Lysobacterales</taxon>
        <taxon>Lysobacteraceae</taxon>
        <taxon>Lysobacter</taxon>
    </lineage>
</organism>
<keyword evidence="8 10" id="KW-0653">Protein transport</keyword>
<dbReference type="SUPFAM" id="SSF89392">
    <property type="entry name" value="Prokaryotic lipoproteins and lipoprotein localization factors"/>
    <property type="match status" value="1"/>
</dbReference>
<evidence type="ECO:0000313" key="11">
    <source>
        <dbReference type="EMBL" id="GAA5074350.1"/>
    </source>
</evidence>
<protein>
    <recommendedName>
        <fullName evidence="4 10">Outer-membrane lipoprotein carrier protein</fullName>
    </recommendedName>
</protein>
<keyword evidence="7 10" id="KW-0574">Periplasm</keyword>
<proteinExistence type="inferred from homology"/>
<keyword evidence="6 10" id="KW-0732">Signal</keyword>
<keyword evidence="11" id="KW-0449">Lipoprotein</keyword>
<name>A0ABP9LFL9_9GAMM</name>
<comment type="caution">
    <text evidence="11">The sequence shown here is derived from an EMBL/GenBank/DDBJ whole genome shotgun (WGS) entry which is preliminary data.</text>
</comment>
<feature type="signal peptide" evidence="10">
    <location>
        <begin position="1"/>
        <end position="22"/>
    </location>
</feature>
<dbReference type="CDD" id="cd16325">
    <property type="entry name" value="LolA"/>
    <property type="match status" value="1"/>
</dbReference>
<evidence type="ECO:0000256" key="1">
    <source>
        <dbReference type="ARBA" id="ARBA00004418"/>
    </source>
</evidence>
<dbReference type="Pfam" id="PF03548">
    <property type="entry name" value="LolA"/>
    <property type="match status" value="1"/>
</dbReference>
<feature type="chain" id="PRO_5044933610" description="Outer-membrane lipoprotein carrier protein" evidence="10">
    <location>
        <begin position="23"/>
        <end position="208"/>
    </location>
</feature>
<dbReference type="InterPro" id="IPR004564">
    <property type="entry name" value="OM_lipoprot_carrier_LolA-like"/>
</dbReference>
<dbReference type="HAMAP" id="MF_00240">
    <property type="entry name" value="LolA"/>
    <property type="match status" value="1"/>
</dbReference>
<comment type="subcellular location">
    <subcellularLocation>
        <location evidence="1 10">Periplasm</location>
    </subcellularLocation>
</comment>
<reference evidence="12" key="1">
    <citation type="journal article" date="2019" name="Int. J. Syst. Evol. Microbiol.">
        <title>The Global Catalogue of Microorganisms (GCM) 10K type strain sequencing project: providing services to taxonomists for standard genome sequencing and annotation.</title>
        <authorList>
            <consortium name="The Broad Institute Genomics Platform"/>
            <consortium name="The Broad Institute Genome Sequencing Center for Infectious Disease"/>
            <person name="Wu L."/>
            <person name="Ma J."/>
        </authorList>
    </citation>
    <scope>NUCLEOTIDE SEQUENCE [LARGE SCALE GENOMIC DNA]</scope>
    <source>
        <strain evidence="12">JCM 19212</strain>
    </source>
</reference>
<accession>A0ABP9LFL9</accession>
<dbReference type="EMBL" id="BAABKY010000002">
    <property type="protein sequence ID" value="GAA5074350.1"/>
    <property type="molecule type" value="Genomic_DNA"/>
</dbReference>
<comment type="similarity">
    <text evidence="2 10">Belongs to the LolA family.</text>
</comment>
<comment type="function">
    <text evidence="10">Participates in the translocation of lipoproteins from the inner membrane to the outer membrane. Only forms a complex with a lipoprotein if the residue after the N-terminal Cys is not an aspartate (The Asp acts as a targeting signal to indicate that the lipoprotein should stay in the inner membrane).</text>
</comment>
<evidence type="ECO:0000256" key="2">
    <source>
        <dbReference type="ARBA" id="ARBA00007615"/>
    </source>
</evidence>
<sequence precursor="true">MRAVRFLGAITALLLASAPAFAGARDDLNAFTKGLKGLSGQFTQRVFDPQGKLKETSSGQMALSAPRLFRWEYIKPYPQLIVADGKKVWVHDPDLQQVTVRPQGAEEQNSPLSALIDPSRLDAQFSVQELGQKDGLEWLSLTPKNESEASFRSARLGFAPGGLVKMQVVDTLGQRTEIDFTGWKKNPSFPRDTFRYTPPKGVDVIGGG</sequence>
<evidence type="ECO:0000256" key="10">
    <source>
        <dbReference type="HAMAP-Rule" id="MF_00240"/>
    </source>
</evidence>